<evidence type="ECO:0000313" key="8">
    <source>
        <dbReference type="Proteomes" id="UP000289808"/>
    </source>
</evidence>
<gene>
    <name evidence="6" type="ORF">ABVC42_05495</name>
    <name evidence="7" type="ORF">ERD32_12560</name>
    <name evidence="5" type="ORF">F1C09_08875</name>
</gene>
<dbReference type="SMART" id="SM00347">
    <property type="entry name" value="HTH_MARR"/>
    <property type="match status" value="1"/>
</dbReference>
<evidence type="ECO:0000313" key="9">
    <source>
        <dbReference type="Proteomes" id="UP000324504"/>
    </source>
</evidence>
<dbReference type="Proteomes" id="UP000324504">
    <property type="component" value="Unassembled WGS sequence"/>
</dbReference>
<accession>A0A135YUN2</accession>
<reference evidence="6" key="3">
    <citation type="submission" date="2024-06" db="EMBL/GenBank/DDBJ databases">
        <title>Vaginal Lactobacillus fatty acid response mechanisms reveal a metabolite-targeted strategy for bacterial vaginosis treatment.</title>
        <authorList>
            <person name="Zhu M."/>
            <person name="Blainey P.C."/>
            <person name="Bloom S.M."/>
            <person name="Kwon D.S."/>
        </authorList>
    </citation>
    <scope>NUCLEOTIDE SEQUENCE</scope>
    <source>
        <strain evidence="6">194_F1_1</strain>
    </source>
</reference>
<name>A0A135YUN2_9LACO</name>
<keyword evidence="1" id="KW-0805">Transcription regulation</keyword>
<dbReference type="Pfam" id="PF12802">
    <property type="entry name" value="MarR_2"/>
    <property type="match status" value="1"/>
</dbReference>
<dbReference type="PANTHER" id="PTHR42756:SF1">
    <property type="entry name" value="TRANSCRIPTIONAL REPRESSOR OF EMRAB OPERON"/>
    <property type="match status" value="1"/>
</dbReference>
<feature type="domain" description="HTH marR-type" evidence="4">
    <location>
        <begin position="1"/>
        <end position="135"/>
    </location>
</feature>
<dbReference type="Proteomes" id="UP000289808">
    <property type="component" value="Unassembled WGS sequence"/>
</dbReference>
<dbReference type="PROSITE" id="PS50995">
    <property type="entry name" value="HTH_MARR_2"/>
    <property type="match status" value="1"/>
</dbReference>
<keyword evidence="10" id="KW-1185">Reference proteome</keyword>
<dbReference type="EMBL" id="SCLX01000154">
    <property type="protein sequence ID" value="RXF53611.1"/>
    <property type="molecule type" value="Genomic_DNA"/>
</dbReference>
<evidence type="ECO:0000313" key="10">
    <source>
        <dbReference type="Proteomes" id="UP001434419"/>
    </source>
</evidence>
<dbReference type="Proteomes" id="UP001434419">
    <property type="component" value="Unassembled WGS sequence"/>
</dbReference>
<dbReference type="InterPro" id="IPR036390">
    <property type="entry name" value="WH_DNA-bd_sf"/>
</dbReference>
<organism evidence="7 8">
    <name type="scientific">Lactobacillus crispatus</name>
    <dbReference type="NCBI Taxonomy" id="47770"/>
    <lineage>
        <taxon>Bacteria</taxon>
        <taxon>Bacillati</taxon>
        <taxon>Bacillota</taxon>
        <taxon>Bacilli</taxon>
        <taxon>Lactobacillales</taxon>
        <taxon>Lactobacillaceae</taxon>
        <taxon>Lactobacillus</taxon>
    </lineage>
</organism>
<evidence type="ECO:0000313" key="6">
    <source>
        <dbReference type="EMBL" id="MES5149380.1"/>
    </source>
</evidence>
<proteinExistence type="predicted"/>
<dbReference type="PANTHER" id="PTHR42756">
    <property type="entry name" value="TRANSCRIPTIONAL REGULATOR, MARR"/>
    <property type="match status" value="1"/>
</dbReference>
<dbReference type="AlphaFoldDB" id="A0A135YUN2"/>
<dbReference type="Gene3D" id="1.10.10.10">
    <property type="entry name" value="Winged helix-like DNA-binding domain superfamily/Winged helix DNA-binding domain"/>
    <property type="match status" value="1"/>
</dbReference>
<evidence type="ECO:0000313" key="5">
    <source>
        <dbReference type="EMBL" id="KAA8811869.1"/>
    </source>
</evidence>
<sequence length="142" mass="16403">MEPIKKVIKQSSVQIDRERETFANTLGITGVQMTTLDFISNHQNQTVSQHEIEKELDLKRSTVTIMIQRMEKRDLVKRVTNAVDKRQKDVSLTAKSKSFIPKIKDYMRQDDRKVRSHFTQAEINTALKVLKFVKNGGKNGTK</sequence>
<dbReference type="EMBL" id="JBETVU010000012">
    <property type="protein sequence ID" value="MES5149380.1"/>
    <property type="molecule type" value="Genomic_DNA"/>
</dbReference>
<evidence type="ECO:0000256" key="3">
    <source>
        <dbReference type="ARBA" id="ARBA00023163"/>
    </source>
</evidence>
<reference evidence="5 9" key="2">
    <citation type="submission" date="2019-09" db="EMBL/GenBank/DDBJ databases">
        <title>Comparative analysis of L. crispatus genomes revealed niche specific adaptation to different host and body sites.</title>
        <authorList>
            <person name="Pan M."/>
            <person name="Hidalgo-Cantabrana C."/>
            <person name="Barrangou R."/>
        </authorList>
    </citation>
    <scope>NUCLEOTIDE SEQUENCE [LARGE SCALE GENOMIC DNA]</scope>
    <source>
        <strain evidence="5 9">NCK2488</strain>
    </source>
</reference>
<evidence type="ECO:0000256" key="1">
    <source>
        <dbReference type="ARBA" id="ARBA00023015"/>
    </source>
</evidence>
<dbReference type="RefSeq" id="WP_005720281.1">
    <property type="nucleotide sequence ID" value="NZ_CP033426.1"/>
</dbReference>
<dbReference type="InterPro" id="IPR036388">
    <property type="entry name" value="WH-like_DNA-bd_sf"/>
</dbReference>
<comment type="caution">
    <text evidence="7">The sequence shown here is derived from an EMBL/GenBank/DDBJ whole genome shotgun (WGS) entry which is preliminary data.</text>
</comment>
<evidence type="ECO:0000313" key="7">
    <source>
        <dbReference type="EMBL" id="RXF53611.1"/>
    </source>
</evidence>
<dbReference type="EMBL" id="VUAV01000069">
    <property type="protein sequence ID" value="KAA8811869.1"/>
    <property type="molecule type" value="Genomic_DNA"/>
</dbReference>
<dbReference type="InterPro" id="IPR000835">
    <property type="entry name" value="HTH_MarR-typ"/>
</dbReference>
<evidence type="ECO:0000256" key="2">
    <source>
        <dbReference type="ARBA" id="ARBA00023125"/>
    </source>
</evidence>
<keyword evidence="2" id="KW-0238">DNA-binding</keyword>
<keyword evidence="3" id="KW-0804">Transcription</keyword>
<dbReference type="GO" id="GO:0003677">
    <property type="term" value="F:DNA binding"/>
    <property type="evidence" value="ECO:0007669"/>
    <property type="project" value="UniProtKB-KW"/>
</dbReference>
<protein>
    <submittedName>
        <fullName evidence="7">MarR family transcriptional regulator</fullName>
    </submittedName>
    <submittedName>
        <fullName evidence="5 6">Winged helix-turn-helix transcriptional regulator</fullName>
    </submittedName>
</protein>
<dbReference type="SUPFAM" id="SSF46785">
    <property type="entry name" value="Winged helix' DNA-binding domain"/>
    <property type="match status" value="1"/>
</dbReference>
<dbReference type="GO" id="GO:0003700">
    <property type="term" value="F:DNA-binding transcription factor activity"/>
    <property type="evidence" value="ECO:0007669"/>
    <property type="project" value="InterPro"/>
</dbReference>
<evidence type="ECO:0000259" key="4">
    <source>
        <dbReference type="PROSITE" id="PS50995"/>
    </source>
</evidence>
<dbReference type="PRINTS" id="PR00598">
    <property type="entry name" value="HTHMARR"/>
</dbReference>
<reference evidence="7 8" key="1">
    <citation type="submission" date="2019-01" db="EMBL/GenBank/DDBJ databases">
        <title>The genome sequence of Lactobacillus crispatus L49.</title>
        <authorList>
            <person name="Zhong J."/>
            <person name="Zhang J."/>
        </authorList>
    </citation>
    <scope>NUCLEOTIDE SEQUENCE [LARGE SCALE GENOMIC DNA]</scope>
    <source>
        <strain evidence="7 8">L49</strain>
    </source>
</reference>